<reference evidence="2 3" key="1">
    <citation type="submission" date="2017-02" db="EMBL/GenBank/DDBJ databases">
        <title>Pseudoalteromonas ulvae TC14 Genome.</title>
        <authorList>
            <person name="Molmeret M."/>
        </authorList>
    </citation>
    <scope>NUCLEOTIDE SEQUENCE [LARGE SCALE GENOMIC DNA]</scope>
    <source>
        <strain evidence="2">TC14</strain>
    </source>
</reference>
<dbReference type="InterPro" id="IPR025091">
    <property type="entry name" value="DUF4019"/>
</dbReference>
<dbReference type="OrthoDB" id="21915at2"/>
<feature type="chain" id="PRO_5015435284" description="DUF4019 domain-containing protein" evidence="1">
    <location>
        <begin position="20"/>
        <end position="129"/>
    </location>
</feature>
<dbReference type="AlphaFoldDB" id="A0A244CL95"/>
<feature type="signal peptide" evidence="1">
    <location>
        <begin position="1"/>
        <end position="19"/>
    </location>
</feature>
<protein>
    <recommendedName>
        <fullName evidence="4">DUF4019 domain-containing protein</fullName>
    </recommendedName>
</protein>
<keyword evidence="1" id="KW-0732">Signal</keyword>
<comment type="caution">
    <text evidence="2">The sequence shown here is derived from an EMBL/GenBank/DDBJ whole genome shotgun (WGS) entry which is preliminary data.</text>
</comment>
<name>A0A244CL95_PSEDV</name>
<dbReference type="Pfam" id="PF13211">
    <property type="entry name" value="DUF4019"/>
    <property type="match status" value="1"/>
</dbReference>
<accession>A0A244CL95</accession>
<keyword evidence="3" id="KW-1185">Reference proteome</keyword>
<dbReference type="EMBL" id="MWPV01000006">
    <property type="protein sequence ID" value="OUL56380.1"/>
    <property type="molecule type" value="Genomic_DNA"/>
</dbReference>
<evidence type="ECO:0008006" key="4">
    <source>
        <dbReference type="Google" id="ProtNLM"/>
    </source>
</evidence>
<organism evidence="2 3">
    <name type="scientific">Pseudoalteromonas ulvae</name>
    <dbReference type="NCBI Taxonomy" id="107327"/>
    <lineage>
        <taxon>Bacteria</taxon>
        <taxon>Pseudomonadati</taxon>
        <taxon>Pseudomonadota</taxon>
        <taxon>Gammaproteobacteria</taxon>
        <taxon>Alteromonadales</taxon>
        <taxon>Pseudoalteromonadaceae</taxon>
        <taxon>Pseudoalteromonas</taxon>
    </lineage>
</organism>
<proteinExistence type="predicted"/>
<gene>
    <name evidence="2" type="ORF">B1199_17045</name>
</gene>
<dbReference type="Proteomes" id="UP000194841">
    <property type="component" value="Unassembled WGS sequence"/>
</dbReference>
<evidence type="ECO:0000256" key="1">
    <source>
        <dbReference type="SAM" id="SignalP"/>
    </source>
</evidence>
<evidence type="ECO:0000313" key="3">
    <source>
        <dbReference type="Proteomes" id="UP000194841"/>
    </source>
</evidence>
<evidence type="ECO:0000313" key="2">
    <source>
        <dbReference type="EMBL" id="OUL56380.1"/>
    </source>
</evidence>
<sequence>MMKKALLGVLLVLPLMLKAEVDKLAVTDWLTAIDDGLYQQSWLTSSGYLQSQVPENIWVSSLSSARSQFGSIVSRELIDSKTLSDLPKVPQGDYTVMIYRTTFTKGTATETVTFMQTEDDWKAAGYYIK</sequence>